<dbReference type="KEGG" id="phl:KKY_520"/>
<organism evidence="3 4">
    <name type="scientific">Pelagibacterium halotolerans (strain DSM 22347 / JCM 15775 / CGMCC 1.7692 / B2)</name>
    <dbReference type="NCBI Taxonomy" id="1082931"/>
    <lineage>
        <taxon>Bacteria</taxon>
        <taxon>Pseudomonadati</taxon>
        <taxon>Pseudomonadota</taxon>
        <taxon>Alphaproteobacteria</taxon>
        <taxon>Hyphomicrobiales</taxon>
        <taxon>Devosiaceae</taxon>
        <taxon>Pelagibacterium</taxon>
    </lineage>
</organism>
<dbReference type="EMBL" id="CP003075">
    <property type="protein sequence ID" value="AEQ50561.1"/>
    <property type="molecule type" value="Genomic_DNA"/>
</dbReference>
<evidence type="ECO:0000313" key="3">
    <source>
        <dbReference type="EMBL" id="AEQ50561.1"/>
    </source>
</evidence>
<gene>
    <name evidence="3" type="ordered locus">KKY_520</name>
</gene>
<feature type="transmembrane region" description="Helical" evidence="2">
    <location>
        <begin position="95"/>
        <end position="116"/>
    </location>
</feature>
<keyword evidence="2" id="KW-0472">Membrane</keyword>
<evidence type="ECO:0000256" key="1">
    <source>
        <dbReference type="SAM" id="MobiDB-lite"/>
    </source>
</evidence>
<reference evidence="3 4" key="1">
    <citation type="journal article" date="2012" name="J. Bacteriol.">
        <title>Complete genome sequence of Pelagibacterium halotolerans B2T.</title>
        <authorList>
            <person name="Huo Y.Y."/>
            <person name="Cheng H."/>
            <person name="Han X.F."/>
            <person name="Jiang X.W."/>
            <person name="Sun C."/>
            <person name="Zhang X.Q."/>
            <person name="Zhu X.F."/>
            <person name="Liu Y.F."/>
            <person name="Li P.F."/>
            <person name="Ni P.X."/>
            <person name="Wu M."/>
        </authorList>
    </citation>
    <scope>NUCLEOTIDE SEQUENCE [LARGE SCALE GENOMIC DNA]</scope>
    <source>
        <strain evidence="4">DSM 22347 / JCM 15775 / CGMCC 1.7692 / B2</strain>
    </source>
</reference>
<dbReference type="Pfam" id="PF09527">
    <property type="entry name" value="ATPase_gene1"/>
    <property type="match status" value="1"/>
</dbReference>
<feature type="region of interest" description="Disordered" evidence="1">
    <location>
        <begin position="1"/>
        <end position="63"/>
    </location>
</feature>
<dbReference type="AlphaFoldDB" id="G4RB52"/>
<dbReference type="HOGENOM" id="CLU_137927_0_0_5"/>
<protein>
    <submittedName>
        <fullName evidence="3">ATP synthase protein I2</fullName>
    </submittedName>
</protein>
<dbReference type="Proteomes" id="UP000008850">
    <property type="component" value="Chromosome"/>
</dbReference>
<keyword evidence="2" id="KW-1133">Transmembrane helix</keyword>
<evidence type="ECO:0000313" key="4">
    <source>
        <dbReference type="Proteomes" id="UP000008850"/>
    </source>
</evidence>
<sequence>MPGVRLGWSGGFEVTNPDDKPAGNGDSPRQSETSELAARIRKAQEARAAANGSQQASRQGDMSTLARGLRIGAEFVAAILVGSGIGYLIDMFAGTSPWALLIMFMVGFAAGIVNVTRVVAELNADKTASSDADSVD</sequence>
<dbReference type="InterPro" id="IPR032820">
    <property type="entry name" value="ATPase_put"/>
</dbReference>
<dbReference type="eggNOG" id="COG5336">
    <property type="taxonomic scope" value="Bacteria"/>
</dbReference>
<dbReference type="STRING" id="1082931.KKY_520"/>
<name>G4RB52_PELHB</name>
<feature type="compositionally biased region" description="Polar residues" evidence="1">
    <location>
        <begin position="51"/>
        <end position="62"/>
    </location>
</feature>
<accession>G4RB52</accession>
<keyword evidence="4" id="KW-1185">Reference proteome</keyword>
<evidence type="ECO:0000256" key="2">
    <source>
        <dbReference type="SAM" id="Phobius"/>
    </source>
</evidence>
<proteinExistence type="predicted"/>
<keyword evidence="2" id="KW-0812">Transmembrane</keyword>
<feature type="transmembrane region" description="Helical" evidence="2">
    <location>
        <begin position="68"/>
        <end position="89"/>
    </location>
</feature>